<dbReference type="AlphaFoldDB" id="A0A1K1NYL9"/>
<accession>A0A1K1NYL9</accession>
<reference evidence="2" key="1">
    <citation type="submission" date="2016-11" db="EMBL/GenBank/DDBJ databases">
        <authorList>
            <person name="Varghese N."/>
            <person name="Submissions S."/>
        </authorList>
    </citation>
    <scope>NUCLEOTIDE SEQUENCE [LARGE SCALE GENOMIC DNA]</scope>
    <source>
        <strain evidence="2">DSM 24786</strain>
    </source>
</reference>
<keyword evidence="2" id="KW-1185">Reference proteome</keyword>
<dbReference type="RefSeq" id="WP_072303135.1">
    <property type="nucleotide sequence ID" value="NZ_FPIY01000002.1"/>
</dbReference>
<gene>
    <name evidence="1" type="ORF">SAMN05660313_01457</name>
</gene>
<dbReference type="OrthoDB" id="1139144at2"/>
<protein>
    <submittedName>
        <fullName evidence="1">Uncharacterized protein</fullName>
    </submittedName>
</protein>
<organism evidence="1 2">
    <name type="scientific">Cellulophaga fucicola</name>
    <dbReference type="NCBI Taxonomy" id="76595"/>
    <lineage>
        <taxon>Bacteria</taxon>
        <taxon>Pseudomonadati</taxon>
        <taxon>Bacteroidota</taxon>
        <taxon>Flavobacteriia</taxon>
        <taxon>Flavobacteriales</taxon>
        <taxon>Flavobacteriaceae</taxon>
        <taxon>Cellulophaga</taxon>
    </lineage>
</organism>
<evidence type="ECO:0000313" key="2">
    <source>
        <dbReference type="Proteomes" id="UP000183257"/>
    </source>
</evidence>
<dbReference type="EMBL" id="FPIY01000002">
    <property type="protein sequence ID" value="SFW40339.1"/>
    <property type="molecule type" value="Genomic_DNA"/>
</dbReference>
<proteinExistence type="predicted"/>
<dbReference type="Proteomes" id="UP000183257">
    <property type="component" value="Unassembled WGS sequence"/>
</dbReference>
<name>A0A1K1NYL9_9FLAO</name>
<evidence type="ECO:0000313" key="1">
    <source>
        <dbReference type="EMBL" id="SFW40339.1"/>
    </source>
</evidence>
<sequence>MHSKDLVGTFSIIGSNQDADNSTYKGTLTLVLDATNRFIAKWFINGEQYQMGTGFFKDNILVINFNYKGENNAIFKGVVVYKCVSKDILDGFWSEKHGDPNYLGEERCFRIKEKKELLN</sequence>